<protein>
    <submittedName>
        <fullName evidence="7">Sigma-70 family RNA polymerase sigma factor</fullName>
    </submittedName>
</protein>
<dbReference type="NCBIfam" id="TIGR02989">
    <property type="entry name" value="Sig-70_gvs1"/>
    <property type="match status" value="1"/>
</dbReference>
<dbReference type="SUPFAM" id="SSF88946">
    <property type="entry name" value="Sigma2 domain of RNA polymerase sigma factors"/>
    <property type="match status" value="1"/>
</dbReference>
<dbReference type="InterPro" id="IPR014284">
    <property type="entry name" value="RNA_pol_sigma-70_dom"/>
</dbReference>
<dbReference type="RefSeq" id="WP_377086721.1">
    <property type="nucleotide sequence ID" value="NZ_JBHSJL010000014.1"/>
</dbReference>
<reference evidence="8" key="1">
    <citation type="journal article" date="2019" name="Int. J. Syst. Evol. Microbiol.">
        <title>The Global Catalogue of Microorganisms (GCM) 10K type strain sequencing project: providing services to taxonomists for standard genome sequencing and annotation.</title>
        <authorList>
            <consortium name="The Broad Institute Genomics Platform"/>
            <consortium name="The Broad Institute Genome Sequencing Center for Infectious Disease"/>
            <person name="Wu L."/>
            <person name="Ma J."/>
        </authorList>
    </citation>
    <scope>NUCLEOTIDE SEQUENCE [LARGE SCALE GENOMIC DNA]</scope>
    <source>
        <strain evidence="8">CCUG 57942</strain>
    </source>
</reference>
<organism evidence="7 8">
    <name type="scientific">Rubritalea tangerina</name>
    <dbReference type="NCBI Taxonomy" id="430798"/>
    <lineage>
        <taxon>Bacteria</taxon>
        <taxon>Pseudomonadati</taxon>
        <taxon>Verrucomicrobiota</taxon>
        <taxon>Verrucomicrobiia</taxon>
        <taxon>Verrucomicrobiales</taxon>
        <taxon>Rubritaleaceae</taxon>
        <taxon>Rubritalea</taxon>
    </lineage>
</organism>
<dbReference type="Gene3D" id="1.10.1740.10">
    <property type="match status" value="1"/>
</dbReference>
<evidence type="ECO:0000256" key="4">
    <source>
        <dbReference type="ARBA" id="ARBA00023163"/>
    </source>
</evidence>
<name>A0ABW4Z9N7_9BACT</name>
<dbReference type="Pfam" id="PF08281">
    <property type="entry name" value="Sigma70_r4_2"/>
    <property type="match status" value="1"/>
</dbReference>
<evidence type="ECO:0000256" key="2">
    <source>
        <dbReference type="ARBA" id="ARBA00023015"/>
    </source>
</evidence>
<dbReference type="Proteomes" id="UP001597389">
    <property type="component" value="Unassembled WGS sequence"/>
</dbReference>
<dbReference type="InterPro" id="IPR013324">
    <property type="entry name" value="RNA_pol_sigma_r3/r4-like"/>
</dbReference>
<sequence length="176" mass="20225">MENQPESLQNFVQLMTQHQGAVRAFIVSLMPGRPEVNDVLQETNLTLWRKRDTFQEGTNFIAWAFTIARYEVMRQRSKDKRDHRLQFSDSLLDALSAPPEPDSHESPKLLALERCLSKLSTIEREIIRHRYTAGKSIENLSQHLAKSPGSLRIALFRVRASLKKCIEKNLLKGDLA</sequence>
<dbReference type="InterPro" id="IPR036388">
    <property type="entry name" value="WH-like_DNA-bd_sf"/>
</dbReference>
<feature type="domain" description="RNA polymerase sigma factor 70 region 4 type 2" evidence="6">
    <location>
        <begin position="110"/>
        <end position="162"/>
    </location>
</feature>
<evidence type="ECO:0000259" key="5">
    <source>
        <dbReference type="Pfam" id="PF04542"/>
    </source>
</evidence>
<dbReference type="InterPro" id="IPR039425">
    <property type="entry name" value="RNA_pol_sigma-70-like"/>
</dbReference>
<gene>
    <name evidence="7" type="ORF">ACFSW8_06695</name>
</gene>
<comment type="caution">
    <text evidence="7">The sequence shown here is derived from an EMBL/GenBank/DDBJ whole genome shotgun (WGS) entry which is preliminary data.</text>
</comment>
<dbReference type="InterPro" id="IPR013325">
    <property type="entry name" value="RNA_pol_sigma_r2"/>
</dbReference>
<dbReference type="PANTHER" id="PTHR43133">
    <property type="entry name" value="RNA POLYMERASE ECF-TYPE SIGMA FACTO"/>
    <property type="match status" value="1"/>
</dbReference>
<dbReference type="SUPFAM" id="SSF88659">
    <property type="entry name" value="Sigma3 and sigma4 domains of RNA polymerase sigma factors"/>
    <property type="match status" value="1"/>
</dbReference>
<evidence type="ECO:0000259" key="6">
    <source>
        <dbReference type="Pfam" id="PF08281"/>
    </source>
</evidence>
<evidence type="ECO:0000256" key="3">
    <source>
        <dbReference type="ARBA" id="ARBA00023082"/>
    </source>
</evidence>
<dbReference type="InterPro" id="IPR013249">
    <property type="entry name" value="RNA_pol_sigma70_r4_t2"/>
</dbReference>
<accession>A0ABW4Z9N7</accession>
<evidence type="ECO:0000313" key="8">
    <source>
        <dbReference type="Proteomes" id="UP001597389"/>
    </source>
</evidence>
<dbReference type="Gene3D" id="1.10.10.10">
    <property type="entry name" value="Winged helix-like DNA-binding domain superfamily/Winged helix DNA-binding domain"/>
    <property type="match status" value="1"/>
</dbReference>
<evidence type="ECO:0000313" key="7">
    <source>
        <dbReference type="EMBL" id="MFD2158579.1"/>
    </source>
</evidence>
<evidence type="ECO:0000256" key="1">
    <source>
        <dbReference type="ARBA" id="ARBA00010641"/>
    </source>
</evidence>
<dbReference type="PANTHER" id="PTHR43133:SF51">
    <property type="entry name" value="RNA POLYMERASE SIGMA FACTOR"/>
    <property type="match status" value="1"/>
</dbReference>
<keyword evidence="8" id="KW-1185">Reference proteome</keyword>
<dbReference type="NCBIfam" id="TIGR02937">
    <property type="entry name" value="sigma70-ECF"/>
    <property type="match status" value="1"/>
</dbReference>
<proteinExistence type="inferred from homology"/>
<dbReference type="InterPro" id="IPR014331">
    <property type="entry name" value="RNA_pol_sigma70_ECF_RHOBA"/>
</dbReference>
<keyword evidence="2" id="KW-0805">Transcription regulation</keyword>
<dbReference type="InterPro" id="IPR007627">
    <property type="entry name" value="RNA_pol_sigma70_r2"/>
</dbReference>
<feature type="domain" description="RNA polymerase sigma-70 region 2" evidence="5">
    <location>
        <begin position="14"/>
        <end position="81"/>
    </location>
</feature>
<keyword evidence="4" id="KW-0804">Transcription</keyword>
<keyword evidence="3" id="KW-0731">Sigma factor</keyword>
<comment type="similarity">
    <text evidence="1">Belongs to the sigma-70 factor family. ECF subfamily.</text>
</comment>
<dbReference type="Pfam" id="PF04542">
    <property type="entry name" value="Sigma70_r2"/>
    <property type="match status" value="1"/>
</dbReference>
<dbReference type="EMBL" id="JBHUJB010000028">
    <property type="protein sequence ID" value="MFD2158579.1"/>
    <property type="molecule type" value="Genomic_DNA"/>
</dbReference>